<dbReference type="PROSITE" id="PS00061">
    <property type="entry name" value="ADH_SHORT"/>
    <property type="match status" value="1"/>
</dbReference>
<dbReference type="FunFam" id="3.40.50.720:FF:000084">
    <property type="entry name" value="Short-chain dehydrogenase reductase"/>
    <property type="match status" value="1"/>
</dbReference>
<dbReference type="PANTHER" id="PTHR42760:SF115">
    <property type="entry name" value="3-OXOACYL-[ACYL-CARRIER-PROTEIN] REDUCTASE FABG"/>
    <property type="match status" value="1"/>
</dbReference>
<dbReference type="NCBIfam" id="NF005309">
    <property type="entry name" value="PRK06841.1"/>
    <property type="match status" value="1"/>
</dbReference>
<comment type="similarity">
    <text evidence="1">Belongs to the short-chain dehydrogenases/reductases (SDR) family.</text>
</comment>
<proteinExistence type="inferred from homology"/>
<accession>A0AAW4FJK4</accession>
<dbReference type="InterPro" id="IPR002347">
    <property type="entry name" value="SDR_fam"/>
</dbReference>
<dbReference type="CDD" id="cd05233">
    <property type="entry name" value="SDR_c"/>
    <property type="match status" value="1"/>
</dbReference>
<dbReference type="AlphaFoldDB" id="A0AAW4FJK4"/>
<evidence type="ECO:0000256" key="1">
    <source>
        <dbReference type="ARBA" id="ARBA00006484"/>
    </source>
</evidence>
<dbReference type="Gene3D" id="3.40.50.720">
    <property type="entry name" value="NAD(P)-binding Rossmann-like Domain"/>
    <property type="match status" value="1"/>
</dbReference>
<dbReference type="GO" id="GO:0016616">
    <property type="term" value="F:oxidoreductase activity, acting on the CH-OH group of donors, NAD or NADP as acceptor"/>
    <property type="evidence" value="ECO:0007669"/>
    <property type="project" value="TreeGrafter"/>
</dbReference>
<dbReference type="InterPro" id="IPR036291">
    <property type="entry name" value="NAD(P)-bd_dom_sf"/>
</dbReference>
<dbReference type="PANTHER" id="PTHR42760">
    <property type="entry name" value="SHORT-CHAIN DEHYDROGENASES/REDUCTASES FAMILY MEMBER"/>
    <property type="match status" value="1"/>
</dbReference>
<evidence type="ECO:0000313" key="3">
    <source>
        <dbReference type="EMBL" id="MBM3091211.1"/>
    </source>
</evidence>
<dbReference type="Pfam" id="PF13561">
    <property type="entry name" value="adh_short_C2"/>
    <property type="match status" value="1"/>
</dbReference>
<evidence type="ECO:0000313" key="4">
    <source>
        <dbReference type="Proteomes" id="UP000744980"/>
    </source>
</evidence>
<dbReference type="InterPro" id="IPR020904">
    <property type="entry name" value="Sc_DH/Rdtase_CS"/>
</dbReference>
<evidence type="ECO:0000256" key="2">
    <source>
        <dbReference type="ARBA" id="ARBA00023002"/>
    </source>
</evidence>
<reference evidence="3 4" key="1">
    <citation type="submission" date="2020-01" db="EMBL/GenBank/DDBJ databases">
        <title>Draft genome assembly of Ensifer adhaerens T173.</title>
        <authorList>
            <person name="Craig J.E."/>
            <person name="Stinchcombe J.R."/>
        </authorList>
    </citation>
    <scope>NUCLEOTIDE SEQUENCE [LARGE SCALE GENOMIC DNA]</scope>
    <source>
        <strain evidence="3 4">T173</strain>
    </source>
</reference>
<dbReference type="RefSeq" id="WP_025429353.1">
    <property type="nucleotide sequence ID" value="NZ_CP083371.1"/>
</dbReference>
<dbReference type="Proteomes" id="UP000744980">
    <property type="component" value="Unassembled WGS sequence"/>
</dbReference>
<dbReference type="PRINTS" id="PR00080">
    <property type="entry name" value="SDRFAMILY"/>
</dbReference>
<organism evidence="3 4">
    <name type="scientific">Ensifer canadensis</name>
    <dbReference type="NCBI Taxonomy" id="555315"/>
    <lineage>
        <taxon>Bacteria</taxon>
        <taxon>Pseudomonadati</taxon>
        <taxon>Pseudomonadota</taxon>
        <taxon>Alphaproteobacteria</taxon>
        <taxon>Hyphomicrobiales</taxon>
        <taxon>Rhizobiaceae</taxon>
        <taxon>Sinorhizobium/Ensifer group</taxon>
        <taxon>Ensifer</taxon>
    </lineage>
</organism>
<sequence length="257" mass="25952">MTETTPQIDLNFPLTGKVALVTGGASGIGAAIASAFAAKGAKVAVLDINEDVARTKAEALGADARPFVCDVSDPASVNAAVSGVVAAFGGIDIAVNSAGVALLAPAEELSLDYWDKTIAINLKGSFLVTQAVGRAMIAAGKGGKIINLASQAGTVAIEDHVAYCASKFGVIGMSKTFAAEWGKHGISVNTISPTIVLTELGKKAWSGEKGEAAKKRIPAGRFAYPEEIAAAAVFLSSAGADMINGADLLIDGGYTIL</sequence>
<name>A0AAW4FJK4_9HYPH</name>
<dbReference type="EMBL" id="WXFA01000005">
    <property type="protein sequence ID" value="MBM3091211.1"/>
    <property type="molecule type" value="Genomic_DNA"/>
</dbReference>
<comment type="caution">
    <text evidence="3">The sequence shown here is derived from an EMBL/GenBank/DDBJ whole genome shotgun (WGS) entry which is preliminary data.</text>
</comment>
<keyword evidence="2" id="KW-0560">Oxidoreductase</keyword>
<dbReference type="PRINTS" id="PR00081">
    <property type="entry name" value="GDHRDH"/>
</dbReference>
<protein>
    <submittedName>
        <fullName evidence="3">D-threitol dehydrogenase</fullName>
    </submittedName>
</protein>
<keyword evidence="4" id="KW-1185">Reference proteome</keyword>
<gene>
    <name evidence="3" type="ORF">GFB56_10320</name>
</gene>
<dbReference type="NCBIfam" id="NF005559">
    <property type="entry name" value="PRK07231.1"/>
    <property type="match status" value="1"/>
</dbReference>
<dbReference type="SUPFAM" id="SSF51735">
    <property type="entry name" value="NAD(P)-binding Rossmann-fold domains"/>
    <property type="match status" value="1"/>
</dbReference>